<proteinExistence type="predicted"/>
<gene>
    <name evidence="3" type="ORF">Pro02_53330</name>
</gene>
<evidence type="ECO:0000313" key="4">
    <source>
        <dbReference type="Proteomes" id="UP000655044"/>
    </source>
</evidence>
<dbReference type="EMBL" id="BOOI01000051">
    <property type="protein sequence ID" value="GIH86925.1"/>
    <property type="molecule type" value="Genomic_DNA"/>
</dbReference>
<feature type="region of interest" description="Disordered" evidence="1">
    <location>
        <begin position="69"/>
        <end position="104"/>
    </location>
</feature>
<dbReference type="Proteomes" id="UP000655044">
    <property type="component" value="Unassembled WGS sequence"/>
</dbReference>
<feature type="compositionally biased region" description="Low complexity" evidence="1">
    <location>
        <begin position="69"/>
        <end position="97"/>
    </location>
</feature>
<keyword evidence="2" id="KW-0472">Membrane</keyword>
<evidence type="ECO:0000256" key="2">
    <source>
        <dbReference type="SAM" id="Phobius"/>
    </source>
</evidence>
<feature type="transmembrane region" description="Helical" evidence="2">
    <location>
        <begin position="31"/>
        <end position="51"/>
    </location>
</feature>
<keyword evidence="2" id="KW-1133">Transmembrane helix</keyword>
<name>A0A8J3S529_PLARO</name>
<accession>A0A8J3S529</accession>
<dbReference type="AlphaFoldDB" id="A0A8J3S529"/>
<keyword evidence="4" id="KW-1185">Reference proteome</keyword>
<protein>
    <submittedName>
        <fullName evidence="3">Uncharacterized protein</fullName>
    </submittedName>
</protein>
<evidence type="ECO:0000313" key="3">
    <source>
        <dbReference type="EMBL" id="GIH86925.1"/>
    </source>
</evidence>
<keyword evidence="2" id="KW-0812">Transmembrane</keyword>
<organism evidence="3 4">
    <name type="scientific">Planobispora rosea</name>
    <dbReference type="NCBI Taxonomy" id="35762"/>
    <lineage>
        <taxon>Bacteria</taxon>
        <taxon>Bacillati</taxon>
        <taxon>Actinomycetota</taxon>
        <taxon>Actinomycetes</taxon>
        <taxon>Streptosporangiales</taxon>
        <taxon>Streptosporangiaceae</taxon>
        <taxon>Planobispora</taxon>
    </lineage>
</organism>
<evidence type="ECO:0000256" key="1">
    <source>
        <dbReference type="SAM" id="MobiDB-lite"/>
    </source>
</evidence>
<sequence>MSGHRVEAEMRRHGGRARPAMPIRAYRWSRTAGASSVIGVGAVIVLALTGLTGCSPPAEEAFVPADRVAGASGAPSAGSTGSPGSAPGSPSPAGSSPEPETVQAAPGVRVTVEPPAGADPATAEMVAAFRDYYAGSLRVVAAGEKGPAAGDTAYLDLLGRDAVRQDYEWVSAYRDDHRALRGTIRLYGFEAEPLKDRGDRGVRLNVCVDMSRTQTVDTRTGKAVAKREAWMGKPFLHAADMWEDGDGVRRIQYLRHALYPSERVERCIR</sequence>
<comment type="caution">
    <text evidence="3">The sequence shown here is derived from an EMBL/GenBank/DDBJ whole genome shotgun (WGS) entry which is preliminary data.</text>
</comment>
<reference evidence="3" key="1">
    <citation type="submission" date="2021-01" db="EMBL/GenBank/DDBJ databases">
        <title>Whole genome shotgun sequence of Planobispora rosea NBRC 15558.</title>
        <authorList>
            <person name="Komaki H."/>
            <person name="Tamura T."/>
        </authorList>
    </citation>
    <scope>NUCLEOTIDE SEQUENCE</scope>
    <source>
        <strain evidence="3">NBRC 15558</strain>
    </source>
</reference>